<evidence type="ECO:0000259" key="4">
    <source>
        <dbReference type="PROSITE" id="PS01124"/>
    </source>
</evidence>
<dbReference type="InterPro" id="IPR018060">
    <property type="entry name" value="HTH_AraC"/>
</dbReference>
<proteinExistence type="predicted"/>
<evidence type="ECO:0000256" key="1">
    <source>
        <dbReference type="ARBA" id="ARBA00023015"/>
    </source>
</evidence>
<protein>
    <recommendedName>
        <fullName evidence="4">HTH araC/xylS-type domain-containing protein</fullName>
    </recommendedName>
</protein>
<name>A0AAI8XRE9_MYCME</name>
<dbReference type="Pfam" id="PF12833">
    <property type="entry name" value="HTH_18"/>
    <property type="match status" value="1"/>
</dbReference>
<evidence type="ECO:0000313" key="5">
    <source>
        <dbReference type="EMBL" id="BDY31990.1"/>
    </source>
</evidence>
<gene>
    <name evidence="5" type="ORF">hbim_05948</name>
</gene>
<dbReference type="Proteomes" id="UP001241092">
    <property type="component" value="Chromosome"/>
</dbReference>
<dbReference type="PANTHER" id="PTHR46796:SF15">
    <property type="entry name" value="BLL1074 PROTEIN"/>
    <property type="match status" value="1"/>
</dbReference>
<evidence type="ECO:0000256" key="3">
    <source>
        <dbReference type="ARBA" id="ARBA00023163"/>
    </source>
</evidence>
<dbReference type="PROSITE" id="PS01124">
    <property type="entry name" value="HTH_ARAC_FAMILY_2"/>
    <property type="match status" value="1"/>
</dbReference>
<dbReference type="SMART" id="SM00342">
    <property type="entry name" value="HTH_ARAC"/>
    <property type="match status" value="1"/>
</dbReference>
<dbReference type="AlphaFoldDB" id="A0AAI8XRE9"/>
<feature type="domain" description="HTH araC/xylS-type" evidence="4">
    <location>
        <begin position="183"/>
        <end position="265"/>
    </location>
</feature>
<evidence type="ECO:0000256" key="2">
    <source>
        <dbReference type="ARBA" id="ARBA00023125"/>
    </source>
</evidence>
<dbReference type="Gene3D" id="1.10.10.60">
    <property type="entry name" value="Homeodomain-like"/>
    <property type="match status" value="1"/>
</dbReference>
<dbReference type="PANTHER" id="PTHR46796">
    <property type="entry name" value="HTH-TYPE TRANSCRIPTIONAL ACTIVATOR RHAS-RELATED"/>
    <property type="match status" value="1"/>
</dbReference>
<dbReference type="EMBL" id="AP027452">
    <property type="protein sequence ID" value="BDY31990.1"/>
    <property type="molecule type" value="Genomic_DNA"/>
</dbReference>
<dbReference type="GO" id="GO:0043565">
    <property type="term" value="F:sequence-specific DNA binding"/>
    <property type="evidence" value="ECO:0007669"/>
    <property type="project" value="InterPro"/>
</dbReference>
<sequence length="277" mass="29947">MPAPASGRRLGPVWETTLAPRAGMTTGLTMAGFRNHSMTAVDLPVVPHPAITLIVEFGDDSLVVGDGGDLRHRGSLVAGLGLRRINMWGKGVECVEVRLSPLVAHSVLGISPAELADGMVAVDDLWGHDASRLRDQLAHTSSWQDRFALTGTLLARRRDAEPKVDPEVAWAWGEITGSHGRRRVEELADEIGWSRKRLWARFRSQIGVPPKRAASLVRFDRAVHRLAAGRNPAEVAADGGYADQSHLHREALAFTGLTPAALARHPELVEDGPGFAC</sequence>
<evidence type="ECO:0000313" key="6">
    <source>
        <dbReference type="Proteomes" id="UP001241092"/>
    </source>
</evidence>
<dbReference type="InterPro" id="IPR050204">
    <property type="entry name" value="AraC_XylS_family_regulators"/>
</dbReference>
<organism evidence="5 6">
    <name type="scientific">Mycolicibacterium mageritense</name>
    <name type="common">Mycobacterium mageritense</name>
    <dbReference type="NCBI Taxonomy" id="53462"/>
    <lineage>
        <taxon>Bacteria</taxon>
        <taxon>Bacillati</taxon>
        <taxon>Actinomycetota</taxon>
        <taxon>Actinomycetes</taxon>
        <taxon>Mycobacteriales</taxon>
        <taxon>Mycobacteriaceae</taxon>
        <taxon>Mycolicibacterium</taxon>
    </lineage>
</organism>
<dbReference type="GO" id="GO:0003700">
    <property type="term" value="F:DNA-binding transcription factor activity"/>
    <property type="evidence" value="ECO:0007669"/>
    <property type="project" value="InterPro"/>
</dbReference>
<keyword evidence="2" id="KW-0238">DNA-binding</keyword>
<keyword evidence="3" id="KW-0804">Transcription</keyword>
<keyword evidence="1" id="KW-0805">Transcription regulation</keyword>
<accession>A0AAI8XRE9</accession>
<reference evidence="5" key="1">
    <citation type="submission" date="2023-03" db="EMBL/GenBank/DDBJ databases">
        <title>Draft genome sequence of a Mycolicibacterium mageritense strain H4_3_1 isolated from a hybrid biological-inorganic system reactor.</title>
        <authorList>
            <person name="Feng X."/>
            <person name="Kazama D."/>
            <person name="Sato K."/>
            <person name="Kobayashi H."/>
        </authorList>
    </citation>
    <scope>NUCLEOTIDE SEQUENCE</scope>
    <source>
        <strain evidence="5">H4_3_1</strain>
    </source>
</reference>